<sequence>MARSVGPSAATTARGLLAGLVEHWDSLIGTYGDRVDVSDGCFVAPWPEQIERVEAGRPVVVTRVELTAACRLAGLPVPPAGHRFRVDADGRITRLA</sequence>
<dbReference type="EMBL" id="VIGW01000002">
    <property type="protein sequence ID" value="TWS20646.1"/>
    <property type="molecule type" value="Genomic_DNA"/>
</dbReference>
<proteinExistence type="predicted"/>
<name>A0A5C5RCT2_9ACTN</name>
<dbReference type="Proteomes" id="UP000317291">
    <property type="component" value="Unassembled WGS sequence"/>
</dbReference>
<organism evidence="1 2">
    <name type="scientific">Tsukamurella asaccharolytica</name>
    <dbReference type="NCBI Taxonomy" id="2592067"/>
    <lineage>
        <taxon>Bacteria</taxon>
        <taxon>Bacillati</taxon>
        <taxon>Actinomycetota</taxon>
        <taxon>Actinomycetes</taxon>
        <taxon>Mycobacteriales</taxon>
        <taxon>Tsukamurellaceae</taxon>
        <taxon>Tsukamurella</taxon>
    </lineage>
</organism>
<dbReference type="RefSeq" id="WP_146559866.1">
    <property type="nucleotide sequence ID" value="NZ_VIGW01000002.1"/>
</dbReference>
<comment type="caution">
    <text evidence="1">The sequence shown here is derived from an EMBL/GenBank/DDBJ whole genome shotgun (WGS) entry which is preliminary data.</text>
</comment>
<dbReference type="AlphaFoldDB" id="A0A5C5RCT2"/>
<protein>
    <submittedName>
        <fullName evidence="1">Uncharacterized protein</fullName>
    </submittedName>
</protein>
<accession>A0A5C5RCT2</accession>
<evidence type="ECO:0000313" key="1">
    <source>
        <dbReference type="EMBL" id="TWS20646.1"/>
    </source>
</evidence>
<evidence type="ECO:0000313" key="2">
    <source>
        <dbReference type="Proteomes" id="UP000317291"/>
    </source>
</evidence>
<keyword evidence="2" id="KW-1185">Reference proteome</keyword>
<gene>
    <name evidence="1" type="ORF">FK529_04700</name>
</gene>
<reference evidence="1 2" key="1">
    <citation type="submission" date="2019-06" db="EMBL/GenBank/DDBJ databases">
        <title>Tsukamurella conjunctivitidis sp. nov., Tsukamurella assacharolytica sp. nov. and Tsukamurella sputae sp. nov. isolated from patients with conjunctivitis, bacteraemia (lymphoma) and respiratory infection (sputum) in Hong Kong.</title>
        <authorList>
            <person name="Teng J.L.L."/>
            <person name="Lee H.H."/>
            <person name="Fong J.Y.H."/>
            <person name="Fok K.M.N."/>
            <person name="Lau S.K.P."/>
            <person name="Woo P.C.Y."/>
        </authorList>
    </citation>
    <scope>NUCLEOTIDE SEQUENCE [LARGE SCALE GENOMIC DNA]</scope>
    <source>
        <strain evidence="1 2">HKU71</strain>
    </source>
</reference>